<evidence type="ECO:0000313" key="10">
    <source>
        <dbReference type="Proteomes" id="UP001213681"/>
    </source>
</evidence>
<proteinExistence type="predicted"/>
<keyword evidence="6" id="KW-0788">Thiol protease</keyword>
<protein>
    <recommendedName>
        <fullName evidence="2">ubiquitinyl hydrolase 1</fullName>
        <ecNumber evidence="2">3.4.19.12</ecNumber>
    </recommendedName>
</protein>
<dbReference type="InterPro" id="IPR025305">
    <property type="entry name" value="UCH_repeat_domain"/>
</dbReference>
<dbReference type="PROSITE" id="PS50235">
    <property type="entry name" value="USP_3"/>
    <property type="match status" value="1"/>
</dbReference>
<name>A0AAD6CAV0_9EURO</name>
<feature type="compositionally biased region" description="Basic and acidic residues" evidence="7">
    <location>
        <begin position="823"/>
        <end position="832"/>
    </location>
</feature>
<dbReference type="SUPFAM" id="SSF54001">
    <property type="entry name" value="Cysteine proteinases"/>
    <property type="match status" value="1"/>
</dbReference>
<comment type="catalytic activity">
    <reaction evidence="1">
        <text>Thiol-dependent hydrolysis of ester, thioester, amide, peptide and isopeptide bonds formed by the C-terminal Gly of ubiquitin (a 76-residue protein attached to proteins as an intracellular targeting signal).</text>
        <dbReference type="EC" id="3.4.19.12"/>
    </reaction>
</comment>
<evidence type="ECO:0000256" key="6">
    <source>
        <dbReference type="ARBA" id="ARBA00022807"/>
    </source>
</evidence>
<evidence type="ECO:0000256" key="2">
    <source>
        <dbReference type="ARBA" id="ARBA00012759"/>
    </source>
</evidence>
<dbReference type="InterPro" id="IPR044635">
    <property type="entry name" value="UBP14-like"/>
</dbReference>
<evidence type="ECO:0000256" key="3">
    <source>
        <dbReference type="ARBA" id="ARBA00022670"/>
    </source>
</evidence>
<reference evidence="9" key="1">
    <citation type="submission" date="2022-12" db="EMBL/GenBank/DDBJ databases">
        <authorList>
            <person name="Petersen C."/>
        </authorList>
    </citation>
    <scope>NUCLEOTIDE SEQUENCE</scope>
    <source>
        <strain evidence="9">IBT 16125</strain>
    </source>
</reference>
<dbReference type="GO" id="GO:0043161">
    <property type="term" value="P:proteasome-mediated ubiquitin-dependent protein catabolic process"/>
    <property type="evidence" value="ECO:0007669"/>
    <property type="project" value="InterPro"/>
</dbReference>
<feature type="compositionally biased region" description="Pro residues" evidence="7">
    <location>
        <begin position="860"/>
        <end position="871"/>
    </location>
</feature>
<feature type="compositionally biased region" description="Basic and acidic residues" evidence="7">
    <location>
        <begin position="1278"/>
        <end position="1295"/>
    </location>
</feature>
<keyword evidence="4" id="KW-0833">Ubl conjugation pathway</keyword>
<feature type="region of interest" description="Disordered" evidence="7">
    <location>
        <begin position="747"/>
        <end position="805"/>
    </location>
</feature>
<keyword evidence="3" id="KW-0645">Protease</keyword>
<dbReference type="GeneID" id="81599163"/>
<feature type="region of interest" description="Disordered" evidence="7">
    <location>
        <begin position="32"/>
        <end position="53"/>
    </location>
</feature>
<feature type="domain" description="USP" evidence="8">
    <location>
        <begin position="642"/>
        <end position="1207"/>
    </location>
</feature>
<dbReference type="InterPro" id="IPR001394">
    <property type="entry name" value="Peptidase_C19_UCH"/>
</dbReference>
<evidence type="ECO:0000259" key="8">
    <source>
        <dbReference type="PROSITE" id="PS50235"/>
    </source>
</evidence>
<comment type="caution">
    <text evidence="9">The sequence shown here is derived from an EMBL/GenBank/DDBJ whole genome shotgun (WGS) entry which is preliminary data.</text>
</comment>
<keyword evidence="10" id="KW-1185">Reference proteome</keyword>
<dbReference type="Proteomes" id="UP001213681">
    <property type="component" value="Unassembled WGS sequence"/>
</dbReference>
<accession>A0AAD6CAV0</accession>
<feature type="region of interest" description="Disordered" evidence="7">
    <location>
        <begin position="1230"/>
        <end position="1295"/>
    </location>
</feature>
<dbReference type="EMBL" id="JAPVEA010000005">
    <property type="protein sequence ID" value="KAJ5454582.1"/>
    <property type="molecule type" value="Genomic_DNA"/>
</dbReference>
<evidence type="ECO:0000313" key="9">
    <source>
        <dbReference type="EMBL" id="KAJ5454582.1"/>
    </source>
</evidence>
<dbReference type="GO" id="GO:0004843">
    <property type="term" value="F:cysteine-type deubiquitinase activity"/>
    <property type="evidence" value="ECO:0007669"/>
    <property type="project" value="UniProtKB-EC"/>
</dbReference>
<dbReference type="InterPro" id="IPR018200">
    <property type="entry name" value="USP_CS"/>
</dbReference>
<gene>
    <name evidence="9" type="ORF">N7458_005538</name>
</gene>
<reference evidence="9" key="2">
    <citation type="journal article" date="2023" name="IMA Fungus">
        <title>Comparative genomic study of the Penicillium genus elucidates a diverse pangenome and 15 lateral gene transfer events.</title>
        <authorList>
            <person name="Petersen C."/>
            <person name="Sorensen T."/>
            <person name="Nielsen M.R."/>
            <person name="Sondergaard T.E."/>
            <person name="Sorensen J.L."/>
            <person name="Fitzpatrick D.A."/>
            <person name="Frisvad J.C."/>
            <person name="Nielsen K.L."/>
        </authorList>
    </citation>
    <scope>NUCLEOTIDE SEQUENCE</scope>
    <source>
        <strain evidence="9">IBT 16125</strain>
    </source>
</reference>
<dbReference type="Gene3D" id="3.90.70.10">
    <property type="entry name" value="Cysteine proteinases"/>
    <property type="match status" value="2"/>
</dbReference>
<dbReference type="EC" id="3.4.19.12" evidence="2"/>
<dbReference type="Pfam" id="PF00443">
    <property type="entry name" value="UCH"/>
    <property type="match status" value="1"/>
</dbReference>
<dbReference type="InterPro" id="IPR028889">
    <property type="entry name" value="USP"/>
</dbReference>
<dbReference type="CDD" id="cd02666">
    <property type="entry name" value="Peptidase_C19J"/>
    <property type="match status" value="1"/>
</dbReference>
<dbReference type="PANTHER" id="PTHR43982">
    <property type="entry name" value="UBIQUITIN CARBOXYL-TERMINAL HYDROLASE"/>
    <property type="match status" value="1"/>
</dbReference>
<dbReference type="PROSITE" id="PS00973">
    <property type="entry name" value="USP_2"/>
    <property type="match status" value="1"/>
</dbReference>
<dbReference type="GO" id="GO:0070628">
    <property type="term" value="F:proteasome binding"/>
    <property type="evidence" value="ECO:0007669"/>
    <property type="project" value="TreeGrafter"/>
</dbReference>
<evidence type="ECO:0000256" key="5">
    <source>
        <dbReference type="ARBA" id="ARBA00022801"/>
    </source>
</evidence>
<feature type="region of interest" description="Disordered" evidence="7">
    <location>
        <begin position="817"/>
        <end position="872"/>
    </location>
</feature>
<keyword evidence="5" id="KW-0378">Hydrolase</keyword>
<organism evidence="9 10">
    <name type="scientific">Penicillium daleae</name>
    <dbReference type="NCBI Taxonomy" id="63821"/>
    <lineage>
        <taxon>Eukaryota</taxon>
        <taxon>Fungi</taxon>
        <taxon>Dikarya</taxon>
        <taxon>Ascomycota</taxon>
        <taxon>Pezizomycotina</taxon>
        <taxon>Eurotiomycetes</taxon>
        <taxon>Eurotiomycetidae</taxon>
        <taxon>Eurotiales</taxon>
        <taxon>Aspergillaceae</taxon>
        <taxon>Penicillium</taxon>
    </lineage>
</organism>
<sequence length="1295" mass="145358">MVPPQRPGKTAPRLAEDIRLYDPAHLPGTGLNLLSQVPPVHPEDGDKTSDFVSPHACQHTYVTKENQTYLAKAEQRRRPGTSSKLSAVCSKCRYHLQVVVSHTTSGNAFAVAKISEHLHHFVYKSGRQQGSRMAEEVTDKGQVVETYHYQCSHLSCSAMVSLRILSPLITPQFLELLSDPELIRERAEEAIAAQPERLEGMAIPAPITVLDNLRLYLHNALHSHERSKAISSANKRFMLSFGLEGTACKDVLEFLGFVYDADAGSWQPPSPNPWSMQPYQDTEPIFLDDIIQELLCLLHQRPTSEKRGVNFPALPSLSTNDLFYALDAMECSFLPLETYDTPKLMHELDPKSSRAHEFAMPPAPFYEDLGATEDMAASAIIEAYDRQVSVDPGRAPLYLQCLKAIATLRGGEDYEIIEQAVAVAYSEGKYTDDDLVDSYRYFGLWHNDYTLTEDNIIGKFYAYLSSTSPEKENESRQHLWRIGASRGSDRIKAVSEDRVSTVEQAQVFLGVEDNTPDDFIITMYTAKLNDNPSCKDLAVRALKLIAESRKSNMLEHYIATGETIAGEMDIGDAYRLLQIPDRTADDGAIMAAYTICIDENPGQADIYNRALSIIAKNMDSPMLRNMAGISSEPDRNLVEWPVGLQNIGNTCYLNSLLQFYFSVRPFRDMVMHFEKHQMDVNDESIMAQKQVGSRKVAKKEVERSLKFLSELRSLFDSMITSAQSSVTPGQELARLTLISPGGEAAIRRRSTISKSQSLGDVDGRPILGPLGPPLTIAEERTEEQTAPENGTPLSKASNPSDIGSDATLVSEAIPNAESALPAENKDDEDRKGGPLSPPTSEPDGDAFETVGATPLHPEAPNHPPPVPPRPIPEVDRQKQLIEEVEIGAQQDVTEVINNVLFQSQCAIKPLRIDSDGEQVDQIKDLFYGRTRSYITTAGGTRSKEERWCDIKVDVAGGSRDIYAAIDGAFDVQKISVENGEAEQYGSITNIPPILQIQVQRVQFDPVKKSSFKSTHHLDLLQLIYLDRYMDTTKPEVMNRRRQCWEWKSTLKALQARRAELLREHDDDLLEMTELFSGTKKVLEDVAAIESDGNLEIKPELLNELDQLSQTVQSELQSVDQEIQNTQAMLSNQFSSFRKLPYRLYAVFVHHGSVSFGHYWIYIHDFRKDVWRKYNDEYVTEVQNLDEIFKNTETNNPPTPYFLVYINDTMKDRLVDPVSRDIPEFKPNVETENTELPIAMEDVQSPGITEDVNMDPPSYQESSTDHNNDGSKSPWPTAAEEKQAYMNELKKDDAQW</sequence>
<feature type="compositionally biased region" description="Polar residues" evidence="7">
    <location>
        <begin position="784"/>
        <end position="801"/>
    </location>
</feature>
<dbReference type="InterPro" id="IPR038765">
    <property type="entry name" value="Papain-like_cys_pep_sf"/>
</dbReference>
<dbReference type="PROSITE" id="PS00972">
    <property type="entry name" value="USP_1"/>
    <property type="match status" value="1"/>
</dbReference>
<evidence type="ECO:0000256" key="4">
    <source>
        <dbReference type="ARBA" id="ARBA00022786"/>
    </source>
</evidence>
<dbReference type="PANTHER" id="PTHR43982:SF6">
    <property type="entry name" value="UBIQUITIN CARBOXYL-TERMINAL HYDROLASE 2-RELATED"/>
    <property type="match status" value="1"/>
</dbReference>
<evidence type="ECO:0000256" key="1">
    <source>
        <dbReference type="ARBA" id="ARBA00000707"/>
    </source>
</evidence>
<evidence type="ECO:0000256" key="7">
    <source>
        <dbReference type="SAM" id="MobiDB-lite"/>
    </source>
</evidence>
<dbReference type="Pfam" id="PF13446">
    <property type="entry name" value="RPT"/>
    <property type="match status" value="4"/>
</dbReference>
<dbReference type="FunFam" id="3.90.70.10:FF:000122">
    <property type="entry name" value="Ubiquitin carboxyl-terminal hydrolase 2"/>
    <property type="match status" value="1"/>
</dbReference>
<dbReference type="RefSeq" id="XP_056767538.1">
    <property type="nucleotide sequence ID" value="XM_056908920.1"/>
</dbReference>
<dbReference type="GO" id="GO:0016579">
    <property type="term" value="P:protein deubiquitination"/>
    <property type="evidence" value="ECO:0007669"/>
    <property type="project" value="InterPro"/>
</dbReference>
<dbReference type="GO" id="GO:0061136">
    <property type="term" value="P:regulation of proteasomal protein catabolic process"/>
    <property type="evidence" value="ECO:0007669"/>
    <property type="project" value="TreeGrafter"/>
</dbReference>